<sequence length="176" mass="19998">MDIDGMLSRKINLPDIKSMAHWASGDADHMATLWSAVCSADRLTSVNALWVMTHLCESESEWLRSRQDMIIDMLLAATDVAKKRMLLQILKTQDFDAGTMRADLLDFCLSKINSECEPYSIRAFSIYVAFRMARHYPELIAELKEYLKMLSFQGMSPGLACARRNTLAEIRRIEAG</sequence>
<name>A0A1B1S878_9BACT</name>
<dbReference type="OrthoDB" id="979487at2"/>
<dbReference type="GeneID" id="65536048"/>
<evidence type="ECO:0000313" key="2">
    <source>
        <dbReference type="Proteomes" id="UP000186351"/>
    </source>
</evidence>
<keyword evidence="2" id="KW-1185">Reference proteome</keyword>
<accession>A0A1Z2XKI3</accession>
<organism evidence="1 2">
    <name type="scientific">Muribaculum intestinale</name>
    <dbReference type="NCBI Taxonomy" id="1796646"/>
    <lineage>
        <taxon>Bacteria</taxon>
        <taxon>Pseudomonadati</taxon>
        <taxon>Bacteroidota</taxon>
        <taxon>Bacteroidia</taxon>
        <taxon>Bacteroidales</taxon>
        <taxon>Muribaculaceae</taxon>
        <taxon>Muribaculum</taxon>
    </lineage>
</organism>
<evidence type="ECO:0000313" key="1">
    <source>
        <dbReference type="EMBL" id="ANU62990.1"/>
    </source>
</evidence>
<dbReference type="EMBL" id="CP015402">
    <property type="protein sequence ID" value="ANU62990.1"/>
    <property type="molecule type" value="Genomic_DNA"/>
</dbReference>
<accession>A0A1B1S878</accession>
<proteinExistence type="predicted"/>
<gene>
    <name evidence="1" type="ORF">A4V02_04190</name>
</gene>
<reference evidence="2" key="1">
    <citation type="submission" date="2016-04" db="EMBL/GenBank/DDBJ databases">
        <title>Complete Genome Sequences of Twelve Strains of a Stable Defined Moderately Diverse Mouse Microbiota 2 (sDMDMm2).</title>
        <authorList>
            <person name="Uchimura Y."/>
            <person name="Wyss M."/>
            <person name="Brugiroux S."/>
            <person name="Limenitakis J.P."/>
            <person name="Stecher B."/>
            <person name="McCoy K.D."/>
            <person name="Macpherson A.J."/>
        </authorList>
    </citation>
    <scope>NUCLEOTIDE SEQUENCE [LARGE SCALE GENOMIC DNA]</scope>
    <source>
        <strain evidence="2">YL27</strain>
    </source>
</reference>
<dbReference type="RefSeq" id="WP_068960350.1">
    <property type="nucleotide sequence ID" value="NZ_CAJTJN010000015.1"/>
</dbReference>
<dbReference type="STRING" id="1796646.A4V02_04190"/>
<dbReference type="AlphaFoldDB" id="A0A1B1S878"/>
<protein>
    <submittedName>
        <fullName evidence="1">Uncharacterized protein</fullName>
    </submittedName>
</protein>
<dbReference type="Proteomes" id="UP000186351">
    <property type="component" value="Chromosome"/>
</dbReference>
<dbReference type="KEGG" id="pary:A4V02_04190"/>